<name>A0AAJ7SIH0_PETMA</name>
<dbReference type="GO" id="GO:0070681">
    <property type="term" value="P:glutaminyl-tRNAGln biosynthesis via transamidation"/>
    <property type="evidence" value="ECO:0007669"/>
    <property type="project" value="TreeGrafter"/>
</dbReference>
<dbReference type="SUPFAM" id="SSF141000">
    <property type="entry name" value="Glu-tRNAGln amidotransferase C subunit"/>
    <property type="match status" value="1"/>
</dbReference>
<dbReference type="GO" id="GO:0005739">
    <property type="term" value="C:mitochondrion"/>
    <property type="evidence" value="ECO:0007669"/>
    <property type="project" value="TreeGrafter"/>
</dbReference>
<dbReference type="KEGG" id="pmrn:116936862"/>
<dbReference type="GO" id="GO:0030956">
    <property type="term" value="C:glutamyl-tRNA(Gln) amidotransferase complex"/>
    <property type="evidence" value="ECO:0007669"/>
    <property type="project" value="TreeGrafter"/>
</dbReference>
<protein>
    <submittedName>
        <fullName evidence="3">Glutamyl-tRNA(Gln) amidotransferase subunit C, mitochondrial</fullName>
    </submittedName>
</protein>
<sequence length="148" mass="16308">MLLVRLVSAGVRPWTLAGRPGSAHLLTPAPHRCAHSSTCKVPQQPTWRPAEEPPRPEVEVALLGHLEQQALVAFGSSEASQRLGDAVEFAGRLQAVDTHRVSPMVSTTHHDRRSLWLRSDEVTEGGPRGRCDDERSSRGGRLLRRSTR</sequence>
<evidence type="ECO:0000256" key="1">
    <source>
        <dbReference type="SAM" id="MobiDB-lite"/>
    </source>
</evidence>
<gene>
    <name evidence="3" type="primary">GATC</name>
</gene>
<evidence type="ECO:0000313" key="3">
    <source>
        <dbReference type="RefSeq" id="XP_032799900.1"/>
    </source>
</evidence>
<dbReference type="PANTHER" id="PTHR15004:SF0">
    <property type="entry name" value="GLUTAMYL-TRNA(GLN) AMIDOTRANSFERASE SUBUNIT C, MITOCHONDRIAL"/>
    <property type="match status" value="1"/>
</dbReference>
<feature type="compositionally biased region" description="Basic and acidic residues" evidence="1">
    <location>
        <begin position="127"/>
        <end position="137"/>
    </location>
</feature>
<keyword evidence="2" id="KW-1185">Reference proteome</keyword>
<dbReference type="RefSeq" id="XP_032799900.1">
    <property type="nucleotide sequence ID" value="XM_032944009.1"/>
</dbReference>
<dbReference type="PANTHER" id="PTHR15004">
    <property type="entry name" value="GLUTAMYL-TRNA(GLN) AMIDOTRANSFERASE SUBUNIT C, MITOCHONDRIAL"/>
    <property type="match status" value="1"/>
</dbReference>
<organism evidence="2 3">
    <name type="scientific">Petromyzon marinus</name>
    <name type="common">Sea lamprey</name>
    <dbReference type="NCBI Taxonomy" id="7757"/>
    <lineage>
        <taxon>Eukaryota</taxon>
        <taxon>Metazoa</taxon>
        <taxon>Chordata</taxon>
        <taxon>Craniata</taxon>
        <taxon>Vertebrata</taxon>
        <taxon>Cyclostomata</taxon>
        <taxon>Hyperoartia</taxon>
        <taxon>Petromyzontiformes</taxon>
        <taxon>Petromyzontidae</taxon>
        <taxon>Petromyzon</taxon>
    </lineage>
</organism>
<evidence type="ECO:0000313" key="2">
    <source>
        <dbReference type="Proteomes" id="UP001318040"/>
    </source>
</evidence>
<dbReference type="GO" id="GO:0006450">
    <property type="term" value="P:regulation of translational fidelity"/>
    <property type="evidence" value="ECO:0007669"/>
    <property type="project" value="InterPro"/>
</dbReference>
<dbReference type="Proteomes" id="UP001318040">
    <property type="component" value="Chromosome 84"/>
</dbReference>
<dbReference type="AlphaFoldDB" id="A0AAJ7SIH0"/>
<dbReference type="CTD" id="283459"/>
<dbReference type="InterPro" id="IPR003837">
    <property type="entry name" value="GatC"/>
</dbReference>
<dbReference type="InterPro" id="IPR036113">
    <property type="entry name" value="Asp/Glu-ADT_sf_sub_c"/>
</dbReference>
<feature type="region of interest" description="Disordered" evidence="1">
    <location>
        <begin position="122"/>
        <end position="148"/>
    </location>
</feature>
<dbReference type="GO" id="GO:0032543">
    <property type="term" value="P:mitochondrial translation"/>
    <property type="evidence" value="ECO:0007669"/>
    <property type="project" value="TreeGrafter"/>
</dbReference>
<proteinExistence type="predicted"/>
<accession>A0AAJ7SIH0</accession>
<reference evidence="3" key="1">
    <citation type="submission" date="2025-08" db="UniProtKB">
        <authorList>
            <consortium name="RefSeq"/>
        </authorList>
    </citation>
    <scope>IDENTIFICATION</scope>
    <source>
        <tissue evidence="3">Sperm</tissue>
    </source>
</reference>